<dbReference type="Proteomes" id="UP000693981">
    <property type="component" value="Unassembled WGS sequence"/>
</dbReference>
<dbReference type="Pfam" id="PF16810">
    <property type="entry name" value="RXLR"/>
    <property type="match status" value="1"/>
</dbReference>
<dbReference type="OrthoDB" id="129003at2759"/>
<protein>
    <recommendedName>
        <fullName evidence="5">RxLR effector protein</fullName>
    </recommendedName>
</protein>
<comment type="function">
    <text evidence="5">Effector that suppresses plant defense responses during pathogen infection.</text>
</comment>
<feature type="signal peptide" evidence="5">
    <location>
        <begin position="1"/>
        <end position="21"/>
    </location>
</feature>
<evidence type="ECO:0000256" key="2">
    <source>
        <dbReference type="ARBA" id="ARBA00010400"/>
    </source>
</evidence>
<dbReference type="AlphaFoldDB" id="A0A8T1VR69"/>
<comment type="similarity">
    <text evidence="2 5">Belongs to the RxLR effector family.</text>
</comment>
<feature type="region of interest" description="Disordered" evidence="6">
    <location>
        <begin position="58"/>
        <end position="82"/>
    </location>
</feature>
<comment type="caution">
    <text evidence="7">The sequence shown here is derived from an EMBL/GenBank/DDBJ whole genome shotgun (WGS) entry which is preliminary data.</text>
</comment>
<evidence type="ECO:0000256" key="4">
    <source>
        <dbReference type="ARBA" id="ARBA00022729"/>
    </source>
</evidence>
<gene>
    <name evidence="7" type="ORF">PHYBOEH_010468</name>
</gene>
<keyword evidence="3 5" id="KW-0964">Secreted</keyword>
<keyword evidence="8" id="KW-1185">Reference proteome</keyword>
<feature type="chain" id="PRO_5035788903" description="RxLR effector protein" evidence="5">
    <location>
        <begin position="22"/>
        <end position="165"/>
    </location>
</feature>
<proteinExistence type="inferred from homology"/>
<evidence type="ECO:0000256" key="5">
    <source>
        <dbReference type="RuleBase" id="RU367124"/>
    </source>
</evidence>
<name>A0A8T1VR69_9STRA</name>
<evidence type="ECO:0000313" key="7">
    <source>
        <dbReference type="EMBL" id="KAG7382470.1"/>
    </source>
</evidence>
<feature type="compositionally biased region" description="Acidic residues" evidence="6">
    <location>
        <begin position="64"/>
        <end position="79"/>
    </location>
</feature>
<evidence type="ECO:0000256" key="6">
    <source>
        <dbReference type="SAM" id="MobiDB-lite"/>
    </source>
</evidence>
<comment type="domain">
    <text evidence="5">The RxLR-dEER motif acts to carry the protein into the host cell cytoplasm through binding to cell surface phosphatidylinositol-3-phosphate.</text>
</comment>
<accession>A0A8T1VR69</accession>
<organism evidence="7 8">
    <name type="scientific">Phytophthora boehmeriae</name>
    <dbReference type="NCBI Taxonomy" id="109152"/>
    <lineage>
        <taxon>Eukaryota</taxon>
        <taxon>Sar</taxon>
        <taxon>Stramenopiles</taxon>
        <taxon>Oomycota</taxon>
        <taxon>Peronosporomycetes</taxon>
        <taxon>Peronosporales</taxon>
        <taxon>Peronosporaceae</taxon>
        <taxon>Phytophthora</taxon>
    </lineage>
</organism>
<comment type="subcellular location">
    <subcellularLocation>
        <location evidence="1 5">Secreted</location>
    </subcellularLocation>
</comment>
<evidence type="ECO:0000256" key="1">
    <source>
        <dbReference type="ARBA" id="ARBA00004613"/>
    </source>
</evidence>
<keyword evidence="4 5" id="KW-0732">Signal</keyword>
<evidence type="ECO:0000313" key="8">
    <source>
        <dbReference type="Proteomes" id="UP000693981"/>
    </source>
</evidence>
<sequence length="165" mass="18204">MRTLSTLALIATALYVSSSAGLETTGSKQMKLASSDTLVSNHPLSADEVGIIAKRSLRAHGAGEDGDTEDEEEEEEDSEERVTIPKASALLKKLDLNDLTEANIVRGVLKDHAPDKILTKIGVSPSFVTADGQKVYSKYDPGYQQYRQWDKWVQENLDWIVKLLK</sequence>
<reference evidence="7" key="1">
    <citation type="submission" date="2021-02" db="EMBL/GenBank/DDBJ databases">
        <authorList>
            <person name="Palmer J.M."/>
        </authorList>
    </citation>
    <scope>NUCLEOTIDE SEQUENCE</scope>
    <source>
        <strain evidence="7">SCRP23</strain>
    </source>
</reference>
<dbReference type="EMBL" id="JAGDFL010000715">
    <property type="protein sequence ID" value="KAG7382470.1"/>
    <property type="molecule type" value="Genomic_DNA"/>
</dbReference>
<dbReference type="InterPro" id="IPR031825">
    <property type="entry name" value="RXLR"/>
</dbReference>
<evidence type="ECO:0000256" key="3">
    <source>
        <dbReference type="ARBA" id="ARBA00022525"/>
    </source>
</evidence>